<dbReference type="Proteomes" id="UP001219355">
    <property type="component" value="Chromosome 1"/>
</dbReference>
<accession>A0AAF0IHA1</accession>
<evidence type="ECO:0008006" key="3">
    <source>
        <dbReference type="Google" id="ProtNLM"/>
    </source>
</evidence>
<evidence type="ECO:0000313" key="2">
    <source>
        <dbReference type="Proteomes" id="UP001219355"/>
    </source>
</evidence>
<reference evidence="1" key="1">
    <citation type="submission" date="2023-03" db="EMBL/GenBank/DDBJ databases">
        <title>Emydomyces testavorans Genome Sequence.</title>
        <authorList>
            <person name="Hoyer L."/>
        </authorList>
    </citation>
    <scope>NUCLEOTIDE SEQUENCE</scope>
    <source>
        <strain evidence="1">16-2883</strain>
    </source>
</reference>
<evidence type="ECO:0000313" key="1">
    <source>
        <dbReference type="EMBL" id="WEW56638.1"/>
    </source>
</evidence>
<dbReference type="GO" id="GO:0006357">
    <property type="term" value="P:regulation of transcription by RNA polymerase II"/>
    <property type="evidence" value="ECO:0007669"/>
    <property type="project" value="InterPro"/>
</dbReference>
<dbReference type="InterPro" id="IPR043198">
    <property type="entry name" value="Cyclin/Ssn8"/>
</dbReference>
<dbReference type="GO" id="GO:0016538">
    <property type="term" value="F:cyclin-dependent protein serine/threonine kinase regulator activity"/>
    <property type="evidence" value="ECO:0007669"/>
    <property type="project" value="InterPro"/>
</dbReference>
<dbReference type="FunFam" id="1.10.472.10:FF:000086">
    <property type="entry name" value="Cyclin domain protein"/>
    <property type="match status" value="1"/>
</dbReference>
<protein>
    <recommendedName>
        <fullName evidence="3">Cyclin</fullName>
    </recommendedName>
</protein>
<dbReference type="AlphaFoldDB" id="A0AAF0IHA1"/>
<organism evidence="1 2">
    <name type="scientific">Emydomyces testavorans</name>
    <dbReference type="NCBI Taxonomy" id="2070801"/>
    <lineage>
        <taxon>Eukaryota</taxon>
        <taxon>Fungi</taxon>
        <taxon>Dikarya</taxon>
        <taxon>Ascomycota</taxon>
        <taxon>Pezizomycotina</taxon>
        <taxon>Eurotiomycetes</taxon>
        <taxon>Eurotiomycetidae</taxon>
        <taxon>Onygenales</taxon>
        <taxon>Nannizziopsiaceae</taxon>
        <taxon>Emydomyces</taxon>
    </lineage>
</organism>
<name>A0AAF0IHA1_9EURO</name>
<dbReference type="SUPFAM" id="SSF47954">
    <property type="entry name" value="Cyclin-like"/>
    <property type="match status" value="2"/>
</dbReference>
<gene>
    <name evidence="1" type="ORF">PRK78_002086</name>
</gene>
<sequence>MAPSMPALDILSNSLATPTQLATSSSSLDGIPADLETSIRYASVRLTQAAGVLLRLPQDIIAQAIVLFTRFWIGPEGGSLAVYGAKDISAASIYIAAKLSFTPVSPRSVVNVYALLLSPECSPLRFVNSSAPPSHANPESYYVSEGTYQSERLALAKMESAVLRTLGFDTHVAIPHPIALTYLQTLGSCAPAIAQRTIEHLNAALFSPQLLYATHQPNALAVAAIYLAARETGVKLVDCEWWEVFDVDREELGFLVVAMSSMEGFAEAEEKKWKGRVMPLTVADVQREVERRKIADEDG</sequence>
<dbReference type="InterPro" id="IPR036915">
    <property type="entry name" value="Cyclin-like_sf"/>
</dbReference>
<proteinExistence type="predicted"/>
<dbReference type="PANTHER" id="PTHR10026">
    <property type="entry name" value="CYCLIN"/>
    <property type="match status" value="1"/>
</dbReference>
<keyword evidence="2" id="KW-1185">Reference proteome</keyword>
<dbReference type="Gene3D" id="1.10.472.10">
    <property type="entry name" value="Cyclin-like"/>
    <property type="match status" value="2"/>
</dbReference>
<dbReference type="FunFam" id="1.10.472.10:FF:000126">
    <property type="entry name" value="Cyclin domain protein"/>
    <property type="match status" value="1"/>
</dbReference>
<dbReference type="EMBL" id="CP120627">
    <property type="protein sequence ID" value="WEW56638.1"/>
    <property type="molecule type" value="Genomic_DNA"/>
</dbReference>